<dbReference type="AlphaFoldDB" id="A0A852ZBK3"/>
<gene>
    <name evidence="2" type="ORF">F4554_001820</name>
</gene>
<evidence type="ECO:0000313" key="3">
    <source>
        <dbReference type="Proteomes" id="UP000579605"/>
    </source>
</evidence>
<dbReference type="Pfam" id="PF13374">
    <property type="entry name" value="TPR_10"/>
    <property type="match status" value="2"/>
</dbReference>
<organism evidence="2 3">
    <name type="scientific">Actinopolymorpha rutila</name>
    <dbReference type="NCBI Taxonomy" id="446787"/>
    <lineage>
        <taxon>Bacteria</taxon>
        <taxon>Bacillati</taxon>
        <taxon>Actinomycetota</taxon>
        <taxon>Actinomycetes</taxon>
        <taxon>Propionibacteriales</taxon>
        <taxon>Actinopolymorphaceae</taxon>
        <taxon>Actinopolymorpha</taxon>
    </lineage>
</organism>
<dbReference type="SUPFAM" id="SSF48452">
    <property type="entry name" value="TPR-like"/>
    <property type="match status" value="2"/>
</dbReference>
<dbReference type="InterPro" id="IPR011990">
    <property type="entry name" value="TPR-like_helical_dom_sf"/>
</dbReference>
<feature type="region of interest" description="Disordered" evidence="1">
    <location>
        <begin position="445"/>
        <end position="473"/>
    </location>
</feature>
<evidence type="ECO:0000256" key="1">
    <source>
        <dbReference type="SAM" id="MobiDB-lite"/>
    </source>
</evidence>
<dbReference type="EMBL" id="JACBZH010000001">
    <property type="protein sequence ID" value="NYH89182.1"/>
    <property type="molecule type" value="Genomic_DNA"/>
</dbReference>
<comment type="caution">
    <text evidence="2">The sequence shown here is derived from an EMBL/GenBank/DDBJ whole genome shotgun (WGS) entry which is preliminary data.</text>
</comment>
<name>A0A852ZBK3_9ACTN</name>
<proteinExistence type="predicted"/>
<keyword evidence="3" id="KW-1185">Reference proteome</keyword>
<reference evidence="2 3" key="1">
    <citation type="submission" date="2020-07" db="EMBL/GenBank/DDBJ databases">
        <title>Sequencing the genomes of 1000 actinobacteria strains.</title>
        <authorList>
            <person name="Klenk H.-P."/>
        </authorList>
    </citation>
    <scope>NUCLEOTIDE SEQUENCE [LARGE SCALE GENOMIC DNA]</scope>
    <source>
        <strain evidence="2 3">DSM 18448</strain>
    </source>
</reference>
<dbReference type="RefSeq" id="WP_179786958.1">
    <property type="nucleotide sequence ID" value="NZ_BAAARR010000002.1"/>
</dbReference>
<sequence length="567" mass="61308">MIVLRARITSARVAARVVPVWGPVWLAAVWVRAAQQLAFHYRREEAAAAARSGVHCWRALDARRPDRHGAPLARALGVLAERLADLGSVGEALVVAEEAVALAERQESADVVTLAATRSALSVVYAHAERPDESLLAVERAVHLLRPLDVAPSRTAVAVLAAGLSRLGGLLAATGRHEEALAAYGEAVLRYQRLFRRGCWRYTVPYLGAQGELARQLGALGRYAEALEQGARPLAYFQLMAGAYPAEYRCVQAALLTEVARWRGALGQHAEALDGADLAVSLFRHELDVQPERAGAGLAYALRCLAVQLHAQGRPDDAIVALEEAVALRQRLATGSPAQLWPLAVLLVEFADLMWELGRRVPAIRLTAERVAVDRRLLAANVAGIDVSGADTEHVLARDLYLLGVRCRATGQSEEAAQAVEEAIAVLRSRAARFADDQAVPADAVLSDDSRHADDGGALPDDPRRDDPRREDVRRDDVLADGVLADDVLADDALLEDELTGARRLHLSERAWQDDQALLADALEEMAHLYDARGYLVEAFVAIDESVAIREHLAFPPVRNSSAPGEA</sequence>
<protein>
    <submittedName>
        <fullName evidence="2">Tetratricopeptide (TPR) repeat protein</fullName>
    </submittedName>
</protein>
<feature type="compositionally biased region" description="Basic and acidic residues" evidence="1">
    <location>
        <begin position="448"/>
        <end position="473"/>
    </location>
</feature>
<dbReference type="Proteomes" id="UP000579605">
    <property type="component" value="Unassembled WGS sequence"/>
</dbReference>
<dbReference type="SMART" id="SM00028">
    <property type="entry name" value="TPR"/>
    <property type="match status" value="5"/>
</dbReference>
<evidence type="ECO:0000313" key="2">
    <source>
        <dbReference type="EMBL" id="NYH89182.1"/>
    </source>
</evidence>
<dbReference type="InterPro" id="IPR019734">
    <property type="entry name" value="TPR_rpt"/>
</dbReference>
<accession>A0A852ZBK3</accession>
<dbReference type="Gene3D" id="1.25.40.10">
    <property type="entry name" value="Tetratricopeptide repeat domain"/>
    <property type="match status" value="2"/>
</dbReference>